<dbReference type="InterPro" id="IPR036388">
    <property type="entry name" value="WH-like_DNA-bd_sf"/>
</dbReference>
<dbReference type="SMART" id="SM00715">
    <property type="entry name" value="LA"/>
    <property type="match status" value="1"/>
</dbReference>
<evidence type="ECO:0000256" key="3">
    <source>
        <dbReference type="SAM" id="MobiDB-lite"/>
    </source>
</evidence>
<feature type="domain" description="HTH La-type RNA-binding" evidence="4">
    <location>
        <begin position="490"/>
        <end position="581"/>
    </location>
</feature>
<feature type="compositionally biased region" description="Polar residues" evidence="3">
    <location>
        <begin position="290"/>
        <end position="308"/>
    </location>
</feature>
<feature type="region of interest" description="Disordered" evidence="3">
    <location>
        <begin position="324"/>
        <end position="380"/>
    </location>
</feature>
<dbReference type="InterPro" id="IPR045180">
    <property type="entry name" value="La_dom_prot"/>
</dbReference>
<feature type="compositionally biased region" description="Polar residues" evidence="3">
    <location>
        <begin position="221"/>
        <end position="252"/>
    </location>
</feature>
<proteinExistence type="predicted"/>
<dbReference type="STRING" id="174720.A0A0N5CBL5"/>
<evidence type="ECO:0000256" key="2">
    <source>
        <dbReference type="PROSITE-ProRule" id="PRU00332"/>
    </source>
</evidence>
<dbReference type="SUPFAM" id="SSF46785">
    <property type="entry name" value="Winged helix' DNA-binding domain"/>
    <property type="match status" value="1"/>
</dbReference>
<name>A0A0N5CBL5_STREA</name>
<feature type="compositionally biased region" description="Basic and acidic residues" evidence="3">
    <location>
        <begin position="15"/>
        <end position="26"/>
    </location>
</feature>
<feature type="compositionally biased region" description="Basic and acidic residues" evidence="3">
    <location>
        <begin position="90"/>
        <end position="103"/>
    </location>
</feature>
<dbReference type="GO" id="GO:0003723">
    <property type="term" value="F:RNA binding"/>
    <property type="evidence" value="ECO:0007669"/>
    <property type="project" value="UniProtKB-UniRule"/>
</dbReference>
<sequence length="598" mass="66761">MTSEATLNIPSKNSDTPEKSDTEKGKMSFVNVLLSGDDTTSKGTIVYSSSTSNNEKPPTDTDSSTTPHEKGPKGRFSNKRRNFKKNGGRNRNDHKISNVDDKVGQSMGGYSDEVFVDCDGGDVSNDGGIISPALTPNENPCFNRKKVQSRNSNIENEVKRHGTSESDYGFNSPTGVSGCVNNQEKKVEETTNMQSKNIKHTQEKQKTPRHHNNKNFDENQNRQLPPTDINDTNSSSTNIRNSEISSNLSNDTGDNHQSNDRNRKKVYSKSIKKNHIPYNGRNKRDDNHQGWRSNRGSTSSLRNKNINSQGSAVFQDYLNINETSVEDQGNGGNRNSGKRNKPYKGRKSREYSHNESDARNVGKQANAYKERGPLPSWDEADACAGNGTEDGEDYMGVLEKEFRNLVPYYTVPLFDETKATEVPSITYVSGECHVLSPKPILPYRPVTISTSIDTYKKSQPLTPITPPSMSHFTFSPQSPLGYGKPRYGCAMSVEQIKDCILRQIEYYLSEENLVKDAFMLSKISGDGYISLPLLAGFPKIRKLTADYNLVVEAMKSSTVLEMSMDCQFIRSRNYKNYWFINDRAIGGPEKMGNVGVKV</sequence>
<organism evidence="5 6">
    <name type="scientific">Strongyloides papillosus</name>
    <name type="common">Intestinal threadworm</name>
    <dbReference type="NCBI Taxonomy" id="174720"/>
    <lineage>
        <taxon>Eukaryota</taxon>
        <taxon>Metazoa</taxon>
        <taxon>Ecdysozoa</taxon>
        <taxon>Nematoda</taxon>
        <taxon>Chromadorea</taxon>
        <taxon>Rhabditida</taxon>
        <taxon>Tylenchina</taxon>
        <taxon>Panagrolaimomorpha</taxon>
        <taxon>Strongyloidoidea</taxon>
        <taxon>Strongyloididae</taxon>
        <taxon>Strongyloides</taxon>
    </lineage>
</organism>
<feature type="compositionally biased region" description="Polar residues" evidence="3">
    <location>
        <begin position="1"/>
        <end position="14"/>
    </location>
</feature>
<dbReference type="WBParaSite" id="SPAL_0001528200.1">
    <property type="protein sequence ID" value="SPAL_0001528200.1"/>
    <property type="gene ID" value="SPAL_0001528200"/>
</dbReference>
<feature type="region of interest" description="Disordered" evidence="3">
    <location>
        <begin position="1"/>
        <end position="105"/>
    </location>
</feature>
<dbReference type="AlphaFoldDB" id="A0A0N5CBL5"/>
<feature type="compositionally biased region" description="Basic residues" evidence="3">
    <location>
        <begin position="262"/>
        <end position="275"/>
    </location>
</feature>
<dbReference type="CDD" id="cd07323">
    <property type="entry name" value="LAM"/>
    <property type="match status" value="1"/>
</dbReference>
<dbReference type="Gene3D" id="1.10.10.10">
    <property type="entry name" value="Winged helix-like DNA-binding domain superfamily/Winged helix DNA-binding domain"/>
    <property type="match status" value="1"/>
</dbReference>
<evidence type="ECO:0000313" key="6">
    <source>
        <dbReference type="WBParaSite" id="SPAL_0001528200.1"/>
    </source>
</evidence>
<feature type="compositionally biased region" description="Basic residues" evidence="3">
    <location>
        <begin position="336"/>
        <end position="347"/>
    </location>
</feature>
<dbReference type="InterPro" id="IPR036390">
    <property type="entry name" value="WH_DNA-bd_sf"/>
</dbReference>
<evidence type="ECO:0000259" key="4">
    <source>
        <dbReference type="PROSITE" id="PS50961"/>
    </source>
</evidence>
<evidence type="ECO:0000313" key="5">
    <source>
        <dbReference type="Proteomes" id="UP000046392"/>
    </source>
</evidence>
<reference evidence="6" key="1">
    <citation type="submission" date="2017-02" db="UniProtKB">
        <authorList>
            <consortium name="WormBaseParasite"/>
        </authorList>
    </citation>
    <scope>IDENTIFICATION</scope>
</reference>
<feature type="compositionally biased region" description="Basic residues" evidence="3">
    <location>
        <begin position="76"/>
        <end position="88"/>
    </location>
</feature>
<feature type="region of interest" description="Disordered" evidence="3">
    <location>
        <begin position="138"/>
        <end position="308"/>
    </location>
</feature>
<protein>
    <submittedName>
        <fullName evidence="6">HTH La-type RNA-binding domain-containing protein</fullName>
    </submittedName>
</protein>
<dbReference type="Proteomes" id="UP000046392">
    <property type="component" value="Unplaced"/>
</dbReference>
<feature type="compositionally biased region" description="Polar residues" evidence="3">
    <location>
        <begin position="165"/>
        <end position="182"/>
    </location>
</feature>
<accession>A0A0N5CBL5</accession>
<feature type="compositionally biased region" description="Basic and acidic residues" evidence="3">
    <location>
        <begin position="348"/>
        <end position="360"/>
    </location>
</feature>
<dbReference type="PANTHER" id="PTHR22792">
    <property type="entry name" value="LUPUS LA PROTEIN-RELATED"/>
    <property type="match status" value="1"/>
</dbReference>
<evidence type="ECO:0000256" key="1">
    <source>
        <dbReference type="ARBA" id="ARBA00022884"/>
    </source>
</evidence>
<dbReference type="Pfam" id="PF05383">
    <property type="entry name" value="La"/>
    <property type="match status" value="1"/>
</dbReference>
<dbReference type="InterPro" id="IPR006630">
    <property type="entry name" value="La_HTH"/>
</dbReference>
<feature type="compositionally biased region" description="Polar residues" evidence="3">
    <location>
        <begin position="37"/>
        <end position="56"/>
    </location>
</feature>
<keyword evidence="1 2" id="KW-0694">RNA-binding</keyword>
<keyword evidence="5" id="KW-1185">Reference proteome</keyword>
<dbReference type="PROSITE" id="PS50961">
    <property type="entry name" value="HTH_LA"/>
    <property type="match status" value="1"/>
</dbReference>